<feature type="region of interest" description="Disordered" evidence="1">
    <location>
        <begin position="26"/>
        <end position="67"/>
    </location>
</feature>
<organism evidence="2 3">
    <name type="scientific">Chiloscyllium punctatum</name>
    <name type="common">Brownbanded bambooshark</name>
    <name type="synonym">Hemiscyllium punctatum</name>
    <dbReference type="NCBI Taxonomy" id="137246"/>
    <lineage>
        <taxon>Eukaryota</taxon>
        <taxon>Metazoa</taxon>
        <taxon>Chordata</taxon>
        <taxon>Craniata</taxon>
        <taxon>Vertebrata</taxon>
        <taxon>Chondrichthyes</taxon>
        <taxon>Elasmobranchii</taxon>
        <taxon>Galeomorphii</taxon>
        <taxon>Galeoidea</taxon>
        <taxon>Orectolobiformes</taxon>
        <taxon>Hemiscylliidae</taxon>
        <taxon>Chiloscyllium</taxon>
    </lineage>
</organism>
<sequence length="67" mass="7035">PSNVGAVIEQYHPVWSLQLHPELPQTLRHSGTHAGADGKAQELQAESSGLPEDLPVPEVAADGGTSR</sequence>
<evidence type="ECO:0000256" key="1">
    <source>
        <dbReference type="SAM" id="MobiDB-lite"/>
    </source>
</evidence>
<dbReference type="AlphaFoldDB" id="A0A401TEK7"/>
<dbReference type="EMBL" id="BEZZ01053803">
    <property type="protein sequence ID" value="GCC41079.1"/>
    <property type="molecule type" value="Genomic_DNA"/>
</dbReference>
<evidence type="ECO:0000313" key="3">
    <source>
        <dbReference type="Proteomes" id="UP000287033"/>
    </source>
</evidence>
<evidence type="ECO:0008006" key="4">
    <source>
        <dbReference type="Google" id="ProtNLM"/>
    </source>
</evidence>
<reference evidence="2 3" key="1">
    <citation type="journal article" date="2018" name="Nat. Ecol. Evol.">
        <title>Shark genomes provide insights into elasmobranch evolution and the origin of vertebrates.</title>
        <authorList>
            <person name="Hara Y"/>
            <person name="Yamaguchi K"/>
            <person name="Onimaru K"/>
            <person name="Kadota M"/>
            <person name="Koyanagi M"/>
            <person name="Keeley SD"/>
            <person name="Tatsumi K"/>
            <person name="Tanaka K"/>
            <person name="Motone F"/>
            <person name="Kageyama Y"/>
            <person name="Nozu R"/>
            <person name="Adachi N"/>
            <person name="Nishimura O"/>
            <person name="Nakagawa R"/>
            <person name="Tanegashima C"/>
            <person name="Kiyatake I"/>
            <person name="Matsumoto R"/>
            <person name="Murakumo K"/>
            <person name="Nishida K"/>
            <person name="Terakita A"/>
            <person name="Kuratani S"/>
            <person name="Sato K"/>
            <person name="Hyodo S Kuraku.S."/>
        </authorList>
    </citation>
    <scope>NUCLEOTIDE SEQUENCE [LARGE SCALE GENOMIC DNA]</scope>
</reference>
<name>A0A401TEK7_CHIPU</name>
<comment type="caution">
    <text evidence="2">The sequence shown here is derived from an EMBL/GenBank/DDBJ whole genome shotgun (WGS) entry which is preliminary data.</text>
</comment>
<gene>
    <name evidence="2" type="ORF">chiPu_0025193</name>
</gene>
<proteinExistence type="predicted"/>
<dbReference type="Proteomes" id="UP000287033">
    <property type="component" value="Unassembled WGS sequence"/>
</dbReference>
<accession>A0A401TEK7</accession>
<evidence type="ECO:0000313" key="2">
    <source>
        <dbReference type="EMBL" id="GCC41079.1"/>
    </source>
</evidence>
<keyword evidence="3" id="KW-1185">Reference proteome</keyword>
<protein>
    <recommendedName>
        <fullName evidence="4">Glutamine amidotransferase domain-containing protein</fullName>
    </recommendedName>
</protein>
<feature type="non-terminal residue" evidence="2">
    <location>
        <position position="1"/>
    </location>
</feature>